<comment type="caution">
    <text evidence="2">The sequence shown here is derived from an EMBL/GenBank/DDBJ whole genome shotgun (WGS) entry which is preliminary data.</text>
</comment>
<dbReference type="Pfam" id="PF04389">
    <property type="entry name" value="Peptidase_M28"/>
    <property type="match status" value="1"/>
</dbReference>
<gene>
    <name evidence="2" type="ORF">T190423A01A_30211</name>
</gene>
<dbReference type="PANTHER" id="PTHR12147:SF26">
    <property type="entry name" value="PEPTIDASE M28 DOMAIN-CONTAINING PROTEIN"/>
    <property type="match status" value="1"/>
</dbReference>
<keyword evidence="2" id="KW-0121">Carboxypeptidase</keyword>
<dbReference type="RefSeq" id="WP_348717073.1">
    <property type="nucleotide sequence ID" value="NZ_CAXJIO010000012.1"/>
</dbReference>
<evidence type="ECO:0000313" key="2">
    <source>
        <dbReference type="EMBL" id="CAL2103097.1"/>
    </source>
</evidence>
<evidence type="ECO:0000259" key="1">
    <source>
        <dbReference type="Pfam" id="PF04389"/>
    </source>
</evidence>
<proteinExistence type="predicted"/>
<evidence type="ECO:0000313" key="3">
    <source>
        <dbReference type="Proteomes" id="UP001497527"/>
    </source>
</evidence>
<dbReference type="Gene3D" id="3.40.630.10">
    <property type="entry name" value="Zn peptidases"/>
    <property type="match status" value="1"/>
</dbReference>
<dbReference type="InterPro" id="IPR045175">
    <property type="entry name" value="M28_fam"/>
</dbReference>
<dbReference type="Proteomes" id="UP001497527">
    <property type="component" value="Unassembled WGS sequence"/>
</dbReference>
<keyword evidence="2" id="KW-0645">Protease</keyword>
<reference evidence="2 3" key="1">
    <citation type="submission" date="2024-05" db="EMBL/GenBank/DDBJ databases">
        <authorList>
            <person name="Duchaud E."/>
        </authorList>
    </citation>
    <scope>NUCLEOTIDE SEQUENCE [LARGE SCALE GENOMIC DNA]</scope>
    <source>
        <strain evidence="2">Ena-SAMPLE-TAB-13-05-2024-13:56:06:370-140308</strain>
    </source>
</reference>
<dbReference type="InterPro" id="IPR029045">
    <property type="entry name" value="ClpP/crotonase-like_dom_sf"/>
</dbReference>
<name>A0ABP1F472_9FLAO</name>
<feature type="domain" description="Peptidase M28" evidence="1">
    <location>
        <begin position="278"/>
        <end position="475"/>
    </location>
</feature>
<dbReference type="SUPFAM" id="SSF52096">
    <property type="entry name" value="ClpP/crotonase"/>
    <property type="match status" value="1"/>
</dbReference>
<dbReference type="PANTHER" id="PTHR12147">
    <property type="entry name" value="METALLOPEPTIDASE M28 FAMILY MEMBER"/>
    <property type="match status" value="1"/>
</dbReference>
<dbReference type="GO" id="GO:0004180">
    <property type="term" value="F:carboxypeptidase activity"/>
    <property type="evidence" value="ECO:0007669"/>
    <property type="project" value="UniProtKB-KW"/>
</dbReference>
<accession>A0ABP1F472</accession>
<sequence>MKKLFIGLGSILLITVVGLTIFPQLLYLFSFTQKWALKMEGEQSALFYFKNNQKDSLYMKGVIYSGTYTDLTQKLNEHPSITTLVMEEVPGSIDDEVNLKVSREIRSNNINTYIPKNGWVASGGTDMFLAGKKRQIAISAKLGVHSWADMEKTATDYPKEDSSHTKYLEYYKEMDIPTDFYWYTLQAAPADGIHWMTPIEINTFKVVTPSLNLNQLLENQKVLASDEYAGRGTGNNLKAQDLIRNHFKKNKLLTFSNNYNHSFSFKNENTHKIDNGTNIIGYIKGKKYPNQYIVIGAHYDHLGIINRTVYNGADDNASGTSALLTLASYFSKNKPNYSIIFAAFDAEELGLWGSRNFVKEPPIPLKQIKINFNFDMISRNPNNEIYVVGTHYYPQFKSGIENIIQYHPELTISFGHDDPNDKQKDYWMESSDNAPFFKNNIPNITFSEEDHPDYHKHTDDIDNTNPEFYKNVVVLIKNTIHVFDSNLLIENND</sequence>
<dbReference type="InterPro" id="IPR007484">
    <property type="entry name" value="Peptidase_M28"/>
</dbReference>
<dbReference type="EMBL" id="CAXJIO010000012">
    <property type="protein sequence ID" value="CAL2103097.1"/>
    <property type="molecule type" value="Genomic_DNA"/>
</dbReference>
<organism evidence="2 3">
    <name type="scientific">Tenacibaculum polynesiense</name>
    <dbReference type="NCBI Taxonomy" id="3137857"/>
    <lineage>
        <taxon>Bacteria</taxon>
        <taxon>Pseudomonadati</taxon>
        <taxon>Bacteroidota</taxon>
        <taxon>Flavobacteriia</taxon>
        <taxon>Flavobacteriales</taxon>
        <taxon>Flavobacteriaceae</taxon>
        <taxon>Tenacibaculum</taxon>
    </lineage>
</organism>
<protein>
    <submittedName>
        <fullName evidence="2">Zn-dependent amino-or carboxypeptidase, M28 family</fullName>
    </submittedName>
</protein>
<keyword evidence="3" id="KW-1185">Reference proteome</keyword>
<dbReference type="SUPFAM" id="SSF53187">
    <property type="entry name" value="Zn-dependent exopeptidases"/>
    <property type="match status" value="1"/>
</dbReference>
<keyword evidence="2" id="KW-0378">Hydrolase</keyword>